<accession>A0ABS1F582</accession>
<feature type="region of interest" description="Disordered" evidence="1">
    <location>
        <begin position="86"/>
        <end position="110"/>
    </location>
</feature>
<evidence type="ECO:0000313" key="3">
    <source>
        <dbReference type="Proteomes" id="UP000652760"/>
    </source>
</evidence>
<proteinExistence type="predicted"/>
<dbReference type="Pfam" id="PF06945">
    <property type="entry name" value="DUF1289"/>
    <property type="match status" value="1"/>
</dbReference>
<comment type="caution">
    <text evidence="2">The sequence shown here is derived from an EMBL/GenBank/DDBJ whole genome shotgun (WGS) entry which is preliminary data.</text>
</comment>
<dbReference type="Proteomes" id="UP000652760">
    <property type="component" value="Unassembled WGS sequence"/>
</dbReference>
<keyword evidence="3" id="KW-1185">Reference proteome</keyword>
<gene>
    <name evidence="2" type="ORF">JHL17_14310</name>
</gene>
<sequence>MSKKDTRNPCIGLCRFGGNGACLGCHRSKAEVKGWKRLGDAAKAAINRRIAQGLQAESAEAKAPRKRLRKLDRKIGKLESKLATLRAERERERLAGAGSEPGRQPPESSR</sequence>
<dbReference type="EMBL" id="JAENHM010000044">
    <property type="protein sequence ID" value="MBK1838590.1"/>
    <property type="molecule type" value="Genomic_DNA"/>
</dbReference>
<evidence type="ECO:0000256" key="1">
    <source>
        <dbReference type="SAM" id="MobiDB-lite"/>
    </source>
</evidence>
<protein>
    <submittedName>
        <fullName evidence="2">DUF1289 domain-containing protein</fullName>
    </submittedName>
</protein>
<name>A0ABS1F582_9PROT</name>
<dbReference type="InterPro" id="IPR010710">
    <property type="entry name" value="DUF1289"/>
</dbReference>
<evidence type="ECO:0000313" key="2">
    <source>
        <dbReference type="EMBL" id="MBK1838590.1"/>
    </source>
</evidence>
<reference evidence="3" key="1">
    <citation type="submission" date="2021-01" db="EMBL/GenBank/DDBJ databases">
        <title>Genome public.</title>
        <authorList>
            <person name="Liu C."/>
            <person name="Sun Q."/>
        </authorList>
    </citation>
    <scope>NUCLEOTIDE SEQUENCE [LARGE SCALE GENOMIC DNA]</scope>
    <source>
        <strain evidence="3">YIM B02556</strain>
    </source>
</reference>
<organism evidence="2 3">
    <name type="scientific">Azospirillum endophyticum</name>
    <dbReference type="NCBI Taxonomy" id="2800326"/>
    <lineage>
        <taxon>Bacteria</taxon>
        <taxon>Pseudomonadati</taxon>
        <taxon>Pseudomonadota</taxon>
        <taxon>Alphaproteobacteria</taxon>
        <taxon>Rhodospirillales</taxon>
        <taxon>Azospirillaceae</taxon>
        <taxon>Azospirillum</taxon>
    </lineage>
</organism>